<sequence>MLKIKAMRKHALTIFFAVYALLTAQIAFADYASLQSSDCTFITEFTGPLNNWELLRLINSSTDCFPLTLIGSTTPAAIQVYSKCANGNILNPRFDVFTYDGTRGNEIGHSKLYQAGSNFPLFSCDGANRNVDGIIKMPLGTNQSFFVAVSDASSSAQTVDLFEKGIGDFQHALIHFDIKSAIQAPAKPDPVIIIPGILGSSDKNGVWVIDPIFHTYDDLIATLKANGYVDGKDLFTFPYDWRQSNVITAVQLRDKINEVQNVCHCAKVDLVAHSMGGLVARQYIQSGNYENDVDQLIFLGTPHLGAPFAYLMWEAGEIGTKTGNTGERLRDWFMKFVLGREAKKARYSSLFDYVRNKPISSVQELLPTYNYLRDKDSGTLRTYPNNYPQNTFLENLKTSVLSLFDKNIKITNVVGDLGDNSTLNAIRVVNSPSTPLWENGYPDGFDGSTADRGFEFGFGDGTVPAGSGEFIVSDLNQLISGHNALPTNAEGLIFKKLTGANAAILIDHGLSINPKLLLIKILSPVDVLVTAPDGKRIGKDFASGNEINQIDGAFYSGFLTDDEYITIPNPLDGEYKIEAQGTGSGEYTIATGYISDNISVDKDYTSQTQPGLITELDLKVNNESPTDLEIKPKDVTPPSINILSPVSRDYLRSETIFINVDVGDVESGIASAEIKFDDRMVKNGDIIDLFFEKLGEHKVAVNSVDFVGNFANQETVFRVIATIQSTISDIERVYSLGWITKKSVKNTLIGKLERIDIHNKPITQKTLKTFLAELEREHPKNINDQAYNLLKEDINWLLNNL</sequence>
<dbReference type="Gene3D" id="3.40.50.1820">
    <property type="entry name" value="alpha/beta hydrolase"/>
    <property type="match status" value="1"/>
</dbReference>
<dbReference type="Proteomes" id="UP000033977">
    <property type="component" value="Unassembled WGS sequence"/>
</dbReference>
<evidence type="ECO:0000313" key="2">
    <source>
        <dbReference type="EMBL" id="KKT57648.1"/>
    </source>
</evidence>
<proteinExistence type="predicted"/>
<dbReference type="GO" id="GO:0006629">
    <property type="term" value="P:lipid metabolic process"/>
    <property type="evidence" value="ECO:0007669"/>
    <property type="project" value="InterPro"/>
</dbReference>
<dbReference type="InterPro" id="IPR029058">
    <property type="entry name" value="AB_hydrolase_fold"/>
</dbReference>
<dbReference type="AlphaFoldDB" id="A0A0G1IFR7"/>
<protein>
    <recommendedName>
        <fullName evidence="4">PGAP1 family protein</fullName>
    </recommendedName>
</protein>
<dbReference type="EMBL" id="LCIN01000002">
    <property type="protein sequence ID" value="KKT57648.1"/>
    <property type="molecule type" value="Genomic_DNA"/>
</dbReference>
<dbReference type="GO" id="GO:0008374">
    <property type="term" value="F:O-acyltransferase activity"/>
    <property type="evidence" value="ECO:0007669"/>
    <property type="project" value="InterPro"/>
</dbReference>
<dbReference type="PANTHER" id="PTHR11440">
    <property type="entry name" value="LECITHIN-CHOLESTEROL ACYLTRANSFERASE-RELATED"/>
    <property type="match status" value="1"/>
</dbReference>
<comment type="caution">
    <text evidence="2">The sequence shown here is derived from an EMBL/GenBank/DDBJ whole genome shotgun (WGS) entry which is preliminary data.</text>
</comment>
<dbReference type="Pfam" id="PF02450">
    <property type="entry name" value="LCAT"/>
    <property type="match status" value="1"/>
</dbReference>
<evidence type="ECO:0000313" key="3">
    <source>
        <dbReference type="Proteomes" id="UP000033977"/>
    </source>
</evidence>
<gene>
    <name evidence="2" type="ORF">UW49_C0002G0044</name>
</gene>
<evidence type="ECO:0000256" key="1">
    <source>
        <dbReference type="SAM" id="SignalP"/>
    </source>
</evidence>
<feature type="signal peptide" evidence="1">
    <location>
        <begin position="1"/>
        <end position="29"/>
    </location>
</feature>
<evidence type="ECO:0008006" key="4">
    <source>
        <dbReference type="Google" id="ProtNLM"/>
    </source>
</evidence>
<keyword evidence="1" id="KW-0732">Signal</keyword>
<dbReference type="SUPFAM" id="SSF53474">
    <property type="entry name" value="alpha/beta-Hydrolases"/>
    <property type="match status" value="1"/>
</dbReference>
<feature type="chain" id="PRO_5002537726" description="PGAP1 family protein" evidence="1">
    <location>
        <begin position="30"/>
        <end position="801"/>
    </location>
</feature>
<dbReference type="InterPro" id="IPR003386">
    <property type="entry name" value="LACT/PDAT_acylTrfase"/>
</dbReference>
<name>A0A0G1IFR7_9BACT</name>
<accession>A0A0G1IFR7</accession>
<reference evidence="2 3" key="1">
    <citation type="journal article" date="2015" name="Nature">
        <title>rRNA introns, odd ribosomes, and small enigmatic genomes across a large radiation of phyla.</title>
        <authorList>
            <person name="Brown C.T."/>
            <person name="Hug L.A."/>
            <person name="Thomas B.C."/>
            <person name="Sharon I."/>
            <person name="Castelle C.J."/>
            <person name="Singh A."/>
            <person name="Wilkins M.J."/>
            <person name="Williams K.H."/>
            <person name="Banfield J.F."/>
        </authorList>
    </citation>
    <scope>NUCLEOTIDE SEQUENCE [LARGE SCALE GENOMIC DNA]</scope>
</reference>
<organism evidence="2 3">
    <name type="scientific">Candidatus Giovannonibacteria bacterium GW2011_GWB1_44_23</name>
    <dbReference type="NCBI Taxonomy" id="1618652"/>
    <lineage>
        <taxon>Bacteria</taxon>
        <taxon>Candidatus Giovannoniibacteriota</taxon>
    </lineage>
</organism>